<protein>
    <submittedName>
        <fullName evidence="3">Uncharacterized protein</fullName>
    </submittedName>
</protein>
<dbReference type="Proteomes" id="UP000077115">
    <property type="component" value="Unassembled WGS sequence"/>
</dbReference>
<keyword evidence="2" id="KW-0732">Signal</keyword>
<feature type="compositionally biased region" description="Basic and acidic residues" evidence="1">
    <location>
        <begin position="37"/>
        <end position="47"/>
    </location>
</feature>
<reference evidence="3 4" key="2">
    <citation type="submission" date="2016-05" db="EMBL/GenBank/DDBJ databases">
        <title>Lineage-specific infection strategies underlie the spectrum of fungal disease in amphibians.</title>
        <authorList>
            <person name="Cuomo C.A."/>
            <person name="Farrer R.A."/>
            <person name="James T."/>
            <person name="Longcore J."/>
            <person name="Birren B."/>
        </authorList>
    </citation>
    <scope>NUCLEOTIDE SEQUENCE [LARGE SCALE GENOMIC DNA]</scope>
    <source>
        <strain evidence="3 4">JEL423</strain>
    </source>
</reference>
<feature type="signal peptide" evidence="2">
    <location>
        <begin position="1"/>
        <end position="18"/>
    </location>
</feature>
<accession>A0A177WR02</accession>
<dbReference type="AlphaFoldDB" id="A0A177WR02"/>
<dbReference type="EMBL" id="DS022308">
    <property type="protein sequence ID" value="OAJ42523.1"/>
    <property type="molecule type" value="Genomic_DNA"/>
</dbReference>
<feature type="region of interest" description="Disordered" evidence="1">
    <location>
        <begin position="31"/>
        <end position="85"/>
    </location>
</feature>
<sequence>MRFTAFLTVLTLAATVNAAVILHDTTTLSQHLSKRSPGKDFEKKVGDSDSSDGNQSGHGGYTNFGFVDGDGEPREDLKSEESTEKSIEELQEDLKVAKHTMKVECEKYLNQKVLLMNQKTHLFGGPMPSETSHHSFESHKNRMSALTKEMKEEMIELKKVCKTAKQSVKDIKETIKKLKPPKPSKFSQFKNMFM</sequence>
<organism evidence="3 4">
    <name type="scientific">Batrachochytrium dendrobatidis (strain JEL423)</name>
    <dbReference type="NCBI Taxonomy" id="403673"/>
    <lineage>
        <taxon>Eukaryota</taxon>
        <taxon>Fungi</taxon>
        <taxon>Fungi incertae sedis</taxon>
        <taxon>Chytridiomycota</taxon>
        <taxon>Chytridiomycota incertae sedis</taxon>
        <taxon>Chytridiomycetes</taxon>
        <taxon>Rhizophydiales</taxon>
        <taxon>Rhizophydiales incertae sedis</taxon>
        <taxon>Batrachochytrium</taxon>
    </lineage>
</organism>
<name>A0A177WR02_BATDL</name>
<evidence type="ECO:0000256" key="1">
    <source>
        <dbReference type="SAM" id="MobiDB-lite"/>
    </source>
</evidence>
<dbReference type="VEuPathDB" id="FungiDB:BDEG_25975"/>
<proteinExistence type="predicted"/>
<evidence type="ECO:0000313" key="4">
    <source>
        <dbReference type="Proteomes" id="UP000077115"/>
    </source>
</evidence>
<feature type="compositionally biased region" description="Basic and acidic residues" evidence="1">
    <location>
        <begin position="71"/>
        <end position="85"/>
    </location>
</feature>
<evidence type="ECO:0000256" key="2">
    <source>
        <dbReference type="SAM" id="SignalP"/>
    </source>
</evidence>
<gene>
    <name evidence="3" type="ORF">BDEG_25975</name>
</gene>
<feature type="chain" id="PRO_5008077802" evidence="2">
    <location>
        <begin position="19"/>
        <end position="194"/>
    </location>
</feature>
<evidence type="ECO:0000313" key="3">
    <source>
        <dbReference type="EMBL" id="OAJ42523.1"/>
    </source>
</evidence>
<reference evidence="3 4" key="1">
    <citation type="submission" date="2006-10" db="EMBL/GenBank/DDBJ databases">
        <title>The Genome Sequence of Batrachochytrium dendrobatidis JEL423.</title>
        <authorList>
            <consortium name="The Broad Institute Genome Sequencing Platform"/>
            <person name="Birren B."/>
            <person name="Lander E."/>
            <person name="Galagan J."/>
            <person name="Cuomo C."/>
            <person name="Devon K."/>
            <person name="Jaffe D."/>
            <person name="Butler J."/>
            <person name="Alvarez P."/>
            <person name="Gnerre S."/>
            <person name="Grabherr M."/>
            <person name="Kleber M."/>
            <person name="Mauceli E."/>
            <person name="Brockman W."/>
            <person name="Young S."/>
            <person name="LaButti K."/>
            <person name="Sykes S."/>
            <person name="DeCaprio D."/>
            <person name="Crawford M."/>
            <person name="Koehrsen M."/>
            <person name="Engels R."/>
            <person name="Montgomery P."/>
            <person name="Pearson M."/>
            <person name="Howarth C."/>
            <person name="Larson L."/>
            <person name="White J."/>
            <person name="O'Leary S."/>
            <person name="Kodira C."/>
            <person name="Zeng Q."/>
            <person name="Yandava C."/>
            <person name="Alvarado L."/>
            <person name="Longcore J."/>
            <person name="James T."/>
        </authorList>
    </citation>
    <scope>NUCLEOTIDE SEQUENCE [LARGE SCALE GENOMIC DNA]</scope>
    <source>
        <strain evidence="3 4">JEL423</strain>
    </source>
</reference>